<feature type="coiled-coil region" evidence="5">
    <location>
        <begin position="228"/>
        <end position="255"/>
    </location>
</feature>
<dbReference type="AlphaFoldDB" id="A0A078AXT7"/>
<dbReference type="Gene3D" id="3.30.40.10">
    <property type="entry name" value="Zinc/RING finger domain, C3HC4 (zinc finger)"/>
    <property type="match status" value="1"/>
</dbReference>
<evidence type="ECO:0000256" key="3">
    <source>
        <dbReference type="ARBA" id="ARBA00022833"/>
    </source>
</evidence>
<dbReference type="EMBL" id="CCKQ01015449">
    <property type="protein sequence ID" value="CDW87265.1"/>
    <property type="molecule type" value="Genomic_DNA"/>
</dbReference>
<evidence type="ECO:0000256" key="4">
    <source>
        <dbReference type="PROSITE-ProRule" id="PRU00175"/>
    </source>
</evidence>
<dbReference type="Proteomes" id="UP000039865">
    <property type="component" value="Unassembled WGS sequence"/>
</dbReference>
<proteinExistence type="predicted"/>
<evidence type="ECO:0000256" key="6">
    <source>
        <dbReference type="SAM" id="MobiDB-lite"/>
    </source>
</evidence>
<protein>
    <submittedName>
        <fullName evidence="8">Ring-h2 finger protein atl3-like</fullName>
    </submittedName>
</protein>
<dbReference type="InterPro" id="IPR001841">
    <property type="entry name" value="Znf_RING"/>
</dbReference>
<name>A0A078AXT7_STYLE</name>
<evidence type="ECO:0000256" key="5">
    <source>
        <dbReference type="SAM" id="Coils"/>
    </source>
</evidence>
<evidence type="ECO:0000256" key="1">
    <source>
        <dbReference type="ARBA" id="ARBA00022723"/>
    </source>
</evidence>
<gene>
    <name evidence="8" type="primary">Contig6761.g7233</name>
    <name evidence="8" type="ORF">STYLEM_16368</name>
</gene>
<organism evidence="8 9">
    <name type="scientific">Stylonychia lemnae</name>
    <name type="common">Ciliate</name>
    <dbReference type="NCBI Taxonomy" id="5949"/>
    <lineage>
        <taxon>Eukaryota</taxon>
        <taxon>Sar</taxon>
        <taxon>Alveolata</taxon>
        <taxon>Ciliophora</taxon>
        <taxon>Intramacronucleata</taxon>
        <taxon>Spirotrichea</taxon>
        <taxon>Stichotrichia</taxon>
        <taxon>Sporadotrichida</taxon>
        <taxon>Oxytrichidae</taxon>
        <taxon>Stylonychinae</taxon>
        <taxon>Stylonychia</taxon>
    </lineage>
</organism>
<sequence length="506" mass="58983">MSDSTSLDSGLPSFMKSAFQKKRPVTELKPNKILKSVLQQHTPQNRGTKNISIKLQGIIGQKHDQARDENKDQEQNTVEGETIKLLQPPDAIVSATQDVNEYIKSNMSIFKEEVLERDRMIRKRVVGISGKNFLKNMRANPNGSLNDSVKILTTTSGGLDSFSFNPDKRIFNTFANEMQLSLFDIDEDEDYQGEDPRVLLRLAQKKKDLVIQELIKMDAANSKLEMLVKDRDKKITQLQYDLKELREKNIRLIEQLKFRNQLPKMKRDIASQVEQDIPGYQSEQSTQCFKEVHDRAVREQQEAIQYLKETYFHKYHLFRRYSQYYFSVQGDTRRTKEDQLFEVSDVYSDDSNLDIETKKDYAKSAETQINTQPHNVNDGRRQNGLTNEEFRKIPAKTFKKQMLNNGTCRYFKCKTCEKDFVEGDKIKMLFECNHEFHRDCLRPLLQESKSCPFCDKEIVAKKLSRVGKKELIKRLQIAQQLPQKESALDDTTLIKAREIILKKHSN</sequence>
<evidence type="ECO:0000256" key="2">
    <source>
        <dbReference type="ARBA" id="ARBA00022771"/>
    </source>
</evidence>
<keyword evidence="1" id="KW-0479">Metal-binding</keyword>
<dbReference type="Pfam" id="PF13639">
    <property type="entry name" value="zf-RING_2"/>
    <property type="match status" value="1"/>
</dbReference>
<dbReference type="GO" id="GO:0005634">
    <property type="term" value="C:nucleus"/>
    <property type="evidence" value="ECO:0007669"/>
    <property type="project" value="TreeGrafter"/>
</dbReference>
<dbReference type="SMART" id="SM00184">
    <property type="entry name" value="RING"/>
    <property type="match status" value="1"/>
</dbReference>
<reference evidence="8 9" key="1">
    <citation type="submission" date="2014-06" db="EMBL/GenBank/DDBJ databases">
        <authorList>
            <person name="Swart Estienne"/>
        </authorList>
    </citation>
    <scope>NUCLEOTIDE SEQUENCE [LARGE SCALE GENOMIC DNA]</scope>
    <source>
        <strain evidence="8 9">130c</strain>
    </source>
</reference>
<keyword evidence="3" id="KW-0862">Zinc</keyword>
<keyword evidence="2 4" id="KW-0863">Zinc-finger</keyword>
<dbReference type="PROSITE" id="PS50089">
    <property type="entry name" value="ZF_RING_2"/>
    <property type="match status" value="1"/>
</dbReference>
<feature type="compositionally biased region" description="Basic and acidic residues" evidence="6">
    <location>
        <begin position="61"/>
        <end position="74"/>
    </location>
</feature>
<dbReference type="SUPFAM" id="SSF57850">
    <property type="entry name" value="RING/U-box"/>
    <property type="match status" value="1"/>
</dbReference>
<keyword evidence="9" id="KW-1185">Reference proteome</keyword>
<dbReference type="InterPro" id="IPR013083">
    <property type="entry name" value="Znf_RING/FYVE/PHD"/>
</dbReference>
<feature type="region of interest" description="Disordered" evidence="6">
    <location>
        <begin position="60"/>
        <end position="83"/>
    </location>
</feature>
<dbReference type="InParanoid" id="A0A078AXT7"/>
<feature type="domain" description="RING-type" evidence="7">
    <location>
        <begin position="413"/>
        <end position="455"/>
    </location>
</feature>
<dbReference type="InterPro" id="IPR051834">
    <property type="entry name" value="RING_finger_E3_ligase"/>
</dbReference>
<dbReference type="PANTHER" id="PTHR45931">
    <property type="entry name" value="SI:CH211-59O9.10"/>
    <property type="match status" value="1"/>
</dbReference>
<keyword evidence="5" id="KW-0175">Coiled coil</keyword>
<dbReference type="GO" id="GO:0006511">
    <property type="term" value="P:ubiquitin-dependent protein catabolic process"/>
    <property type="evidence" value="ECO:0007669"/>
    <property type="project" value="TreeGrafter"/>
</dbReference>
<dbReference type="OrthoDB" id="8062037at2759"/>
<dbReference type="GO" id="GO:0008270">
    <property type="term" value="F:zinc ion binding"/>
    <property type="evidence" value="ECO:0007669"/>
    <property type="project" value="UniProtKB-KW"/>
</dbReference>
<accession>A0A078AXT7</accession>
<evidence type="ECO:0000313" key="9">
    <source>
        <dbReference type="Proteomes" id="UP000039865"/>
    </source>
</evidence>
<evidence type="ECO:0000313" key="8">
    <source>
        <dbReference type="EMBL" id="CDW87265.1"/>
    </source>
</evidence>
<dbReference type="GO" id="GO:0061630">
    <property type="term" value="F:ubiquitin protein ligase activity"/>
    <property type="evidence" value="ECO:0007669"/>
    <property type="project" value="TreeGrafter"/>
</dbReference>
<evidence type="ECO:0000259" key="7">
    <source>
        <dbReference type="PROSITE" id="PS50089"/>
    </source>
</evidence>
<dbReference type="PANTHER" id="PTHR45931:SF3">
    <property type="entry name" value="RING ZINC FINGER-CONTAINING PROTEIN"/>
    <property type="match status" value="1"/>
</dbReference>